<dbReference type="InterPro" id="IPR008490">
    <property type="entry name" value="Transposase_InsH_N"/>
</dbReference>
<name>A0A937X6T2_9BACT</name>
<comment type="caution">
    <text evidence="2">The sequence shown here is derived from an EMBL/GenBank/DDBJ whole genome shotgun (WGS) entry which is preliminary data.</text>
</comment>
<dbReference type="Proteomes" id="UP000703893">
    <property type="component" value="Unassembled WGS sequence"/>
</dbReference>
<evidence type="ECO:0000313" key="2">
    <source>
        <dbReference type="EMBL" id="MBM3275234.1"/>
    </source>
</evidence>
<gene>
    <name evidence="2" type="ORF">FJZ00_08775</name>
</gene>
<evidence type="ECO:0000259" key="1">
    <source>
        <dbReference type="Pfam" id="PF05598"/>
    </source>
</evidence>
<protein>
    <submittedName>
        <fullName evidence="2">Transposase</fullName>
    </submittedName>
</protein>
<reference evidence="2 3" key="1">
    <citation type="submission" date="2019-03" db="EMBL/GenBank/DDBJ databases">
        <title>Lake Tanganyika Metagenome-Assembled Genomes (MAGs).</title>
        <authorList>
            <person name="Tran P."/>
        </authorList>
    </citation>
    <scope>NUCLEOTIDE SEQUENCE [LARGE SCALE GENOMIC DNA]</scope>
    <source>
        <strain evidence="2">K_DeepCast_65m_m2_236</strain>
    </source>
</reference>
<dbReference type="EMBL" id="VGJX01000496">
    <property type="protein sequence ID" value="MBM3275234.1"/>
    <property type="molecule type" value="Genomic_DNA"/>
</dbReference>
<evidence type="ECO:0000313" key="3">
    <source>
        <dbReference type="Proteomes" id="UP000703893"/>
    </source>
</evidence>
<organism evidence="2 3">
    <name type="scientific">Candidatus Tanganyikabacteria bacterium</name>
    <dbReference type="NCBI Taxonomy" id="2961651"/>
    <lineage>
        <taxon>Bacteria</taxon>
        <taxon>Bacillati</taxon>
        <taxon>Candidatus Sericytochromatia</taxon>
        <taxon>Candidatus Tanganyikabacteria</taxon>
    </lineage>
</organism>
<feature type="domain" description="Transposase InsH N-terminal" evidence="1">
    <location>
        <begin position="1"/>
        <end position="36"/>
    </location>
</feature>
<dbReference type="AlphaFoldDB" id="A0A937X6T2"/>
<proteinExistence type="predicted"/>
<sequence>MVGLHFRKRRHNLSDEDVVQRTHENMYWMAFCGLLLFTITRVPRGFRATLAPQFGVSSSLPSR</sequence>
<dbReference type="Pfam" id="PF05598">
    <property type="entry name" value="DUF772"/>
    <property type="match status" value="1"/>
</dbReference>
<accession>A0A937X6T2</accession>